<sequence>MKNIDELISSLALTNHISLQDIPKMDLYIDQVIELFEESFKESKREQKEKILTKTMVNNYAKGKLFFPVQNKKYSKEHIMLMSLIYQLKGALSIKDIKDCLQILNKEIVDDNFNLEEFYESYLQLSFKNIAVFQDDLRQKAEEVKEEIDTIDGKNKTEMERTLLIASLVSASNLYRRAAEKLVDGIIEKEES</sequence>
<organism evidence="1 2">
    <name type="scientific">Lederbergia ruris</name>
    <dbReference type="NCBI Taxonomy" id="217495"/>
    <lineage>
        <taxon>Bacteria</taxon>
        <taxon>Bacillati</taxon>
        <taxon>Bacillota</taxon>
        <taxon>Bacilli</taxon>
        <taxon>Bacillales</taxon>
        <taxon>Bacillaceae</taxon>
        <taxon>Lederbergia</taxon>
    </lineage>
</organism>
<reference evidence="1 2" key="1">
    <citation type="submission" date="2021-03" db="EMBL/GenBank/DDBJ databases">
        <title>Antimicrobial resistance genes in bacteria isolated from Japanese honey, and their potential for conferring macrolide and lincosamide resistance in the American foulbrood pathogen Paenibacillus larvae.</title>
        <authorList>
            <person name="Okamoto M."/>
            <person name="Kumagai M."/>
            <person name="Kanamori H."/>
            <person name="Takamatsu D."/>
        </authorList>
    </citation>
    <scope>NUCLEOTIDE SEQUENCE [LARGE SCALE GENOMIC DNA]</scope>
    <source>
        <strain evidence="1 2">J8TS2</strain>
    </source>
</reference>
<dbReference type="Proteomes" id="UP000679950">
    <property type="component" value="Unassembled WGS sequence"/>
</dbReference>
<dbReference type="PANTHER" id="PTHR40056">
    <property type="entry name" value="HYPOTHETICAL CYTOSOLIC PROTEIN"/>
    <property type="match status" value="1"/>
</dbReference>
<dbReference type="PANTHER" id="PTHR40056:SF1">
    <property type="entry name" value="DUF1836 DOMAIN-CONTAINING PROTEIN"/>
    <property type="match status" value="1"/>
</dbReference>
<proteinExistence type="predicted"/>
<dbReference type="InterPro" id="IPR014975">
    <property type="entry name" value="DUF1836"/>
</dbReference>
<dbReference type="EMBL" id="BORB01000002">
    <property type="protein sequence ID" value="GIN56003.1"/>
    <property type="molecule type" value="Genomic_DNA"/>
</dbReference>
<protein>
    <recommendedName>
        <fullName evidence="3">DUF1836 domain-containing protein</fullName>
    </recommendedName>
</protein>
<comment type="caution">
    <text evidence="1">The sequence shown here is derived from an EMBL/GenBank/DDBJ whole genome shotgun (WGS) entry which is preliminary data.</text>
</comment>
<name>A0ABQ4KDG2_9BACI</name>
<keyword evidence="2" id="KW-1185">Reference proteome</keyword>
<evidence type="ECO:0008006" key="3">
    <source>
        <dbReference type="Google" id="ProtNLM"/>
    </source>
</evidence>
<dbReference type="Pfam" id="PF08876">
    <property type="entry name" value="DUF1836"/>
    <property type="match status" value="1"/>
</dbReference>
<evidence type="ECO:0000313" key="1">
    <source>
        <dbReference type="EMBL" id="GIN56003.1"/>
    </source>
</evidence>
<evidence type="ECO:0000313" key="2">
    <source>
        <dbReference type="Proteomes" id="UP000679950"/>
    </source>
</evidence>
<dbReference type="RefSeq" id="WP_212965095.1">
    <property type="nucleotide sequence ID" value="NZ_BORB01000002.1"/>
</dbReference>
<accession>A0ABQ4KDG2</accession>
<gene>
    <name evidence="1" type="ORF">J8TS2_03220</name>
</gene>